<dbReference type="AlphaFoldDB" id="A0A0R1GLX3"/>
<accession>A0A0R1GLX3</accession>
<dbReference type="Proteomes" id="UP000051461">
    <property type="component" value="Unassembled WGS sequence"/>
</dbReference>
<sequence>MVGIKNNRRTQYTQTSLKQALIQLLQQQPLAKVTVTELCQQADLNRSTFYTHYHDPMALFQAIESDLITAIRPLLAGTEPDLPAILTVLQQQQAATLVICRNLNESTRLQQFLTSIRHETALDYRHWFQTDDPVMLDYYFDFFLGGSLRVITTWLQNGAQQSPIQVATVIMTIMQRLATDQNRHETLFN</sequence>
<feature type="DNA-binding region" description="H-T-H motif" evidence="2">
    <location>
        <begin position="34"/>
        <end position="53"/>
    </location>
</feature>
<dbReference type="EMBL" id="AZDA01000082">
    <property type="protein sequence ID" value="KRK35109.1"/>
    <property type="molecule type" value="Genomic_DNA"/>
</dbReference>
<evidence type="ECO:0000259" key="3">
    <source>
        <dbReference type="PROSITE" id="PS50977"/>
    </source>
</evidence>
<dbReference type="InterPro" id="IPR050624">
    <property type="entry name" value="HTH-type_Tx_Regulator"/>
</dbReference>
<evidence type="ECO:0000256" key="2">
    <source>
        <dbReference type="PROSITE-ProRule" id="PRU00335"/>
    </source>
</evidence>
<dbReference type="InterPro" id="IPR001647">
    <property type="entry name" value="HTH_TetR"/>
</dbReference>
<keyword evidence="5" id="KW-1185">Reference proteome</keyword>
<keyword evidence="1 2" id="KW-0238">DNA-binding</keyword>
<dbReference type="GO" id="GO:0003677">
    <property type="term" value="F:DNA binding"/>
    <property type="evidence" value="ECO:0007669"/>
    <property type="project" value="UniProtKB-UniRule"/>
</dbReference>
<evidence type="ECO:0000256" key="1">
    <source>
        <dbReference type="ARBA" id="ARBA00023125"/>
    </source>
</evidence>
<dbReference type="PATRIC" id="fig|1423726.3.peg.233"/>
<dbReference type="SUPFAM" id="SSF46689">
    <property type="entry name" value="Homeodomain-like"/>
    <property type="match status" value="1"/>
</dbReference>
<dbReference type="InterPro" id="IPR009057">
    <property type="entry name" value="Homeodomain-like_sf"/>
</dbReference>
<proteinExistence type="predicted"/>
<dbReference type="PROSITE" id="PS50977">
    <property type="entry name" value="HTH_TETR_2"/>
    <property type="match status" value="1"/>
</dbReference>
<comment type="caution">
    <text evidence="4">The sequence shown here is derived from an EMBL/GenBank/DDBJ whole genome shotgun (WGS) entry which is preliminary data.</text>
</comment>
<protein>
    <submittedName>
        <fullName evidence="4">TetR family transcriptional regulator</fullName>
    </submittedName>
</protein>
<dbReference type="Gene3D" id="1.10.357.10">
    <property type="entry name" value="Tetracycline Repressor, domain 2"/>
    <property type="match status" value="1"/>
</dbReference>
<gene>
    <name evidence="4" type="ORF">FC07_GL000223</name>
</gene>
<reference evidence="4 5" key="1">
    <citation type="journal article" date="2015" name="Genome Announc.">
        <title>Expanding the biotechnology potential of lactobacilli through comparative genomics of 213 strains and associated genera.</title>
        <authorList>
            <person name="Sun Z."/>
            <person name="Harris H.M."/>
            <person name="McCann A."/>
            <person name="Guo C."/>
            <person name="Argimon S."/>
            <person name="Zhang W."/>
            <person name="Yang X."/>
            <person name="Jeffery I.B."/>
            <person name="Cooney J.C."/>
            <person name="Kagawa T.F."/>
            <person name="Liu W."/>
            <person name="Song Y."/>
            <person name="Salvetti E."/>
            <person name="Wrobel A."/>
            <person name="Rasinkangas P."/>
            <person name="Parkhill J."/>
            <person name="Rea M.C."/>
            <person name="O'Sullivan O."/>
            <person name="Ritari J."/>
            <person name="Douillard F.P."/>
            <person name="Paul Ross R."/>
            <person name="Yang R."/>
            <person name="Briner A.E."/>
            <person name="Felis G.E."/>
            <person name="de Vos W.M."/>
            <person name="Barrangou R."/>
            <person name="Klaenhammer T.R."/>
            <person name="Caufield P.W."/>
            <person name="Cui Y."/>
            <person name="Zhang H."/>
            <person name="O'Toole P.W."/>
        </authorList>
    </citation>
    <scope>NUCLEOTIDE SEQUENCE [LARGE SCALE GENOMIC DNA]</scope>
    <source>
        <strain evidence="4 5">DSM 20003</strain>
    </source>
</reference>
<name>A0A0R1GLX3_9LACO</name>
<feature type="domain" description="HTH tetR-type" evidence="3">
    <location>
        <begin position="11"/>
        <end position="71"/>
    </location>
</feature>
<dbReference type="InterPro" id="IPR039532">
    <property type="entry name" value="TetR_C_Firmicutes"/>
</dbReference>
<organism evidence="4 5">
    <name type="scientific">Loigolactobacillus bifermentans DSM 20003</name>
    <dbReference type="NCBI Taxonomy" id="1423726"/>
    <lineage>
        <taxon>Bacteria</taxon>
        <taxon>Bacillati</taxon>
        <taxon>Bacillota</taxon>
        <taxon>Bacilli</taxon>
        <taxon>Lactobacillales</taxon>
        <taxon>Lactobacillaceae</taxon>
        <taxon>Loigolactobacillus</taxon>
    </lineage>
</organism>
<evidence type="ECO:0000313" key="4">
    <source>
        <dbReference type="EMBL" id="KRK35109.1"/>
    </source>
</evidence>
<evidence type="ECO:0000313" key="5">
    <source>
        <dbReference type="Proteomes" id="UP000051461"/>
    </source>
</evidence>
<dbReference type="PANTHER" id="PTHR43479:SF16">
    <property type="entry name" value="HTH TETR-TYPE DOMAIN-CONTAINING PROTEIN"/>
    <property type="match status" value="1"/>
</dbReference>
<dbReference type="Pfam" id="PF14278">
    <property type="entry name" value="TetR_C_8"/>
    <property type="match status" value="1"/>
</dbReference>
<dbReference type="STRING" id="1423726.FC07_GL000223"/>
<dbReference type="PANTHER" id="PTHR43479">
    <property type="entry name" value="ACREF/ENVCD OPERON REPRESSOR-RELATED"/>
    <property type="match status" value="1"/>
</dbReference>